<dbReference type="InterPro" id="IPR052420">
    <property type="entry name" value="Espin/Espin-like"/>
</dbReference>
<evidence type="ECO:0000256" key="3">
    <source>
        <dbReference type="SAM" id="MobiDB-lite"/>
    </source>
</evidence>
<gene>
    <name evidence="4" type="ORF">ACHAW5_006023</name>
</gene>
<proteinExistence type="predicted"/>
<sequence length="510" mass="57116">MAEVDFDKHVTSLYDAIGKSDWDKASHACRCNPIEAKTWVVRRDSEIREGADGEGNILWRFLPLHSACARRPPSSFVIDLLNAYPYAVREKDESGMYPIHYACGNRASKSVIEELVERFPRALHEADPQGMLPLHYIAQWGPSEDGVVELLMNVYAEGALALNNEGMSPLDLCKEANYDDWETVFAVMEEKVKDLHCIGKRMELDVPRDGSLVTTTTEVRSGTISPISSSASLTELSLSRSRLPSGGRSQDIEVYCEDSLVSPTKPFPRLRKERSLSQSRRSSSRDHSKWEPPSTNYDTRDEVSTPRSKSNDNCATPRSRSMRADLSIESLTLNPSHDNRLGSASSLFSPRYCDKITPRSSGRGCSSLVSPRTPRSSCRGGFNSGLQTPRSSRSVVFHFTNDSIPSSHDMNLPPPPPPPPPSPALVNNHLFLDREKMGQRQDVNNVLHENRDAHYQAHLAKENMELRAKLASYEMIEVENSQLRAKIAKMQEVQIELSRMVEIFGGLTRM</sequence>
<dbReference type="AlphaFoldDB" id="A0ABD3PBI7"/>
<dbReference type="Gene3D" id="1.25.40.20">
    <property type="entry name" value="Ankyrin repeat-containing domain"/>
    <property type="match status" value="1"/>
</dbReference>
<protein>
    <submittedName>
        <fullName evidence="4">Uncharacterized protein</fullName>
    </submittedName>
</protein>
<feature type="region of interest" description="Disordered" evidence="3">
    <location>
        <begin position="266"/>
        <end position="323"/>
    </location>
</feature>
<organism evidence="4 5">
    <name type="scientific">Stephanodiscus triporus</name>
    <dbReference type="NCBI Taxonomy" id="2934178"/>
    <lineage>
        <taxon>Eukaryota</taxon>
        <taxon>Sar</taxon>
        <taxon>Stramenopiles</taxon>
        <taxon>Ochrophyta</taxon>
        <taxon>Bacillariophyta</taxon>
        <taxon>Coscinodiscophyceae</taxon>
        <taxon>Thalassiosirophycidae</taxon>
        <taxon>Stephanodiscales</taxon>
        <taxon>Stephanodiscaceae</taxon>
        <taxon>Stephanodiscus</taxon>
    </lineage>
</organism>
<keyword evidence="5" id="KW-1185">Reference proteome</keyword>
<dbReference type="EMBL" id="JALLAZ020000887">
    <property type="protein sequence ID" value="KAL3785498.1"/>
    <property type="molecule type" value="Genomic_DNA"/>
</dbReference>
<evidence type="ECO:0000313" key="5">
    <source>
        <dbReference type="Proteomes" id="UP001530315"/>
    </source>
</evidence>
<evidence type="ECO:0000256" key="2">
    <source>
        <dbReference type="ARBA" id="ARBA00023043"/>
    </source>
</evidence>
<dbReference type="Proteomes" id="UP001530315">
    <property type="component" value="Unassembled WGS sequence"/>
</dbReference>
<dbReference type="SUPFAM" id="SSF48403">
    <property type="entry name" value="Ankyrin repeat"/>
    <property type="match status" value="1"/>
</dbReference>
<keyword evidence="1" id="KW-0677">Repeat</keyword>
<keyword evidence="2" id="KW-0040">ANK repeat</keyword>
<feature type="region of interest" description="Disordered" evidence="3">
    <location>
        <begin position="360"/>
        <end position="390"/>
    </location>
</feature>
<evidence type="ECO:0000313" key="4">
    <source>
        <dbReference type="EMBL" id="KAL3785498.1"/>
    </source>
</evidence>
<name>A0ABD3PBI7_9STRA</name>
<reference evidence="4 5" key="1">
    <citation type="submission" date="2024-10" db="EMBL/GenBank/DDBJ databases">
        <title>Updated reference genomes for cyclostephanoid diatoms.</title>
        <authorList>
            <person name="Roberts W.R."/>
            <person name="Alverson A.J."/>
        </authorList>
    </citation>
    <scope>NUCLEOTIDE SEQUENCE [LARGE SCALE GENOMIC DNA]</scope>
    <source>
        <strain evidence="4 5">AJA276-08</strain>
    </source>
</reference>
<comment type="caution">
    <text evidence="4">The sequence shown here is derived from an EMBL/GenBank/DDBJ whole genome shotgun (WGS) entry which is preliminary data.</text>
</comment>
<feature type="compositionally biased region" description="Polar residues" evidence="3">
    <location>
        <begin position="360"/>
        <end position="376"/>
    </location>
</feature>
<feature type="compositionally biased region" description="Polar residues" evidence="3">
    <location>
        <begin position="305"/>
        <end position="319"/>
    </location>
</feature>
<dbReference type="PANTHER" id="PTHR24153:SF8">
    <property type="entry name" value="FORKED, ISOFORM F"/>
    <property type="match status" value="1"/>
</dbReference>
<dbReference type="PANTHER" id="PTHR24153">
    <property type="entry name" value="ESPIN"/>
    <property type="match status" value="1"/>
</dbReference>
<evidence type="ECO:0000256" key="1">
    <source>
        <dbReference type="ARBA" id="ARBA00022737"/>
    </source>
</evidence>
<accession>A0ABD3PBI7</accession>
<dbReference type="InterPro" id="IPR036770">
    <property type="entry name" value="Ankyrin_rpt-contain_sf"/>
</dbReference>